<evidence type="ECO:0000256" key="3">
    <source>
        <dbReference type="ARBA" id="ARBA00022989"/>
    </source>
</evidence>
<dbReference type="GO" id="GO:0005886">
    <property type="term" value="C:plasma membrane"/>
    <property type="evidence" value="ECO:0007669"/>
    <property type="project" value="UniProtKB-SubCell"/>
</dbReference>
<feature type="chain" id="PRO_5022218585" description="Flagellar protein" evidence="9">
    <location>
        <begin position="32"/>
        <end position="168"/>
    </location>
</feature>
<feature type="transmembrane region" description="Helical" evidence="7">
    <location>
        <begin position="47"/>
        <end position="66"/>
    </location>
</feature>
<dbReference type="GO" id="GO:0009425">
    <property type="term" value="C:bacterial-type flagellum basal body"/>
    <property type="evidence" value="ECO:0007669"/>
    <property type="project" value="UniProtKB-SubCell"/>
</dbReference>
<evidence type="ECO:0000256" key="5">
    <source>
        <dbReference type="ARBA" id="ARBA00023143"/>
    </source>
</evidence>
<reference evidence="10 11" key="1">
    <citation type="submission" date="2019-06" db="EMBL/GenBank/DDBJ databases">
        <title>Draft genome of Aliikangiella marina GYP-15.</title>
        <authorList>
            <person name="Wang G."/>
        </authorList>
    </citation>
    <scope>NUCLEOTIDE SEQUENCE [LARGE SCALE GENOMIC DNA]</scope>
    <source>
        <strain evidence="10 11">GYP-15</strain>
    </source>
</reference>
<keyword evidence="9" id="KW-0732">Signal</keyword>
<dbReference type="GO" id="GO:0044781">
    <property type="term" value="P:bacterial-type flagellum organization"/>
    <property type="evidence" value="ECO:0007669"/>
    <property type="project" value="UniProtKB-UniRule"/>
</dbReference>
<keyword evidence="1 7" id="KW-1003">Cell membrane</keyword>
<proteinExistence type="inferred from homology"/>
<keyword evidence="4 7" id="KW-0472">Membrane</keyword>
<dbReference type="NCBIfam" id="TIGR03500">
    <property type="entry name" value="FliO_TIGR"/>
    <property type="match status" value="1"/>
</dbReference>
<feature type="region of interest" description="Disordered" evidence="8">
    <location>
        <begin position="137"/>
        <end position="168"/>
    </location>
</feature>
<keyword evidence="5 7" id="KW-0975">Bacterial flagellum</keyword>
<evidence type="ECO:0000256" key="9">
    <source>
        <dbReference type="SAM" id="SignalP"/>
    </source>
</evidence>
<feature type="compositionally biased region" description="Polar residues" evidence="8">
    <location>
        <begin position="158"/>
        <end position="168"/>
    </location>
</feature>
<keyword evidence="3 7" id="KW-1133">Transmembrane helix</keyword>
<keyword evidence="2 7" id="KW-0812">Transmembrane</keyword>
<dbReference type="InterPro" id="IPR022781">
    <property type="entry name" value="Flagellar_biosynth_FliO"/>
</dbReference>
<accession>A0A545TDQ6</accession>
<dbReference type="Pfam" id="PF04347">
    <property type="entry name" value="FliO"/>
    <property type="match status" value="1"/>
</dbReference>
<dbReference type="PANTHER" id="PTHR38766:SF1">
    <property type="entry name" value="FLAGELLAR PROTEIN FLIO"/>
    <property type="match status" value="1"/>
</dbReference>
<evidence type="ECO:0000256" key="4">
    <source>
        <dbReference type="ARBA" id="ARBA00023136"/>
    </source>
</evidence>
<keyword evidence="10" id="KW-0966">Cell projection</keyword>
<dbReference type="Proteomes" id="UP000317839">
    <property type="component" value="Unassembled WGS sequence"/>
</dbReference>
<evidence type="ECO:0000256" key="8">
    <source>
        <dbReference type="SAM" id="MobiDB-lite"/>
    </source>
</evidence>
<dbReference type="EMBL" id="VIKR01000002">
    <property type="protein sequence ID" value="TQV75353.1"/>
    <property type="molecule type" value="Genomic_DNA"/>
</dbReference>
<comment type="caution">
    <text evidence="10">The sequence shown here is derived from an EMBL/GenBank/DDBJ whole genome shotgun (WGS) entry which is preliminary data.</text>
</comment>
<comment type="similarity">
    <text evidence="6 7">Belongs to the FliO/MopB family.</text>
</comment>
<evidence type="ECO:0000256" key="2">
    <source>
        <dbReference type="ARBA" id="ARBA00022692"/>
    </source>
</evidence>
<organism evidence="10 11">
    <name type="scientific">Aliikangiella marina</name>
    <dbReference type="NCBI Taxonomy" id="1712262"/>
    <lineage>
        <taxon>Bacteria</taxon>
        <taxon>Pseudomonadati</taxon>
        <taxon>Pseudomonadota</taxon>
        <taxon>Gammaproteobacteria</taxon>
        <taxon>Oceanospirillales</taxon>
        <taxon>Pleioneaceae</taxon>
        <taxon>Aliikangiella</taxon>
    </lineage>
</organism>
<sequence>MMREHMKYWCGRVLLSVFVLIAAFESNSVSAAEGAAKPLTPTESILPVIGGLLAVLVLIFVLASILKKFSSFNLVAKNINLVDSQSIGAKEKIVIVEIQNRQLVLGVTAHNINPLCELEKPIKKDNKSASFESMMKQFLNPGGESNPPIFSNVKRSESSQQLNAMGDS</sequence>
<evidence type="ECO:0000256" key="7">
    <source>
        <dbReference type="RuleBase" id="RU362064"/>
    </source>
</evidence>
<keyword evidence="10" id="KW-0282">Flagellum</keyword>
<keyword evidence="10" id="KW-0969">Cilium</keyword>
<dbReference type="AlphaFoldDB" id="A0A545TDQ6"/>
<dbReference type="PANTHER" id="PTHR38766">
    <property type="entry name" value="FLAGELLAR PROTEIN FLIO"/>
    <property type="match status" value="1"/>
</dbReference>
<gene>
    <name evidence="10" type="primary">fliO</name>
    <name evidence="10" type="ORF">FLL45_10500</name>
</gene>
<feature type="signal peptide" evidence="9">
    <location>
        <begin position="1"/>
        <end position="31"/>
    </location>
</feature>
<evidence type="ECO:0000256" key="1">
    <source>
        <dbReference type="ARBA" id="ARBA00022475"/>
    </source>
</evidence>
<evidence type="ECO:0000256" key="6">
    <source>
        <dbReference type="ARBA" id="ARBA00037937"/>
    </source>
</evidence>
<evidence type="ECO:0000313" key="10">
    <source>
        <dbReference type="EMBL" id="TQV75353.1"/>
    </source>
</evidence>
<keyword evidence="11" id="KW-1185">Reference proteome</keyword>
<dbReference type="OrthoDB" id="6107727at2"/>
<name>A0A545TDQ6_9GAMM</name>
<evidence type="ECO:0000313" key="11">
    <source>
        <dbReference type="Proteomes" id="UP000317839"/>
    </source>
</evidence>
<dbReference type="InterPro" id="IPR052205">
    <property type="entry name" value="FliO/MopB"/>
</dbReference>
<comment type="subcellular location">
    <subcellularLocation>
        <location evidence="7">Cell membrane</location>
    </subcellularLocation>
    <subcellularLocation>
        <location evidence="7">Bacterial flagellum basal body</location>
    </subcellularLocation>
</comment>
<protein>
    <recommendedName>
        <fullName evidence="7">Flagellar protein</fullName>
    </recommendedName>
</protein>